<evidence type="ECO:0000313" key="2">
    <source>
        <dbReference type="EMBL" id="CAB4733610.1"/>
    </source>
</evidence>
<protein>
    <submittedName>
        <fullName evidence="2">Unannotated protein</fullName>
    </submittedName>
</protein>
<reference evidence="2" key="1">
    <citation type="submission" date="2020-05" db="EMBL/GenBank/DDBJ databases">
        <authorList>
            <person name="Chiriac C."/>
            <person name="Salcher M."/>
            <person name="Ghai R."/>
            <person name="Kavagutti S V."/>
        </authorList>
    </citation>
    <scope>NUCLEOTIDE SEQUENCE</scope>
</reference>
<proteinExistence type="predicted"/>
<organism evidence="2">
    <name type="scientific">freshwater metagenome</name>
    <dbReference type="NCBI Taxonomy" id="449393"/>
    <lineage>
        <taxon>unclassified sequences</taxon>
        <taxon>metagenomes</taxon>
        <taxon>ecological metagenomes</taxon>
    </lineage>
</organism>
<name>A0A6J6SFG4_9ZZZZ</name>
<sequence length="310" mass="34694">MDVHPAPGDDAAQARTGPDKGIVLKNAPFDRRVPQHPYVGPEHRVRAEVDTAFDHAFGADHGRTLDHGVGRDVAPLADPHPIGHLEAWNSKLHHLVEHVGVGTKVRLERANVLPVAGGHGTVERPPVGQQRREHLAAEVHRAPLLDVLEHGGLEHVDARVDCVREHLAPRRLLEEALDRAVVARNHDPKLERVVHRGEGDRRHRTLVVVVLNNCRQVDVGDHVARNHDKAVIFEEIHRIAHAARRPEGYRFVHVGDAHAEVAAVPEVLLDGVRHERNGHHDVLDAVVAQQVDDVFHHRPVRYREQRLGRR</sequence>
<evidence type="ECO:0000256" key="1">
    <source>
        <dbReference type="SAM" id="MobiDB-lite"/>
    </source>
</evidence>
<dbReference type="AlphaFoldDB" id="A0A6J6SFG4"/>
<dbReference type="EMBL" id="CAEZXX010000280">
    <property type="protein sequence ID" value="CAB4733610.1"/>
    <property type="molecule type" value="Genomic_DNA"/>
</dbReference>
<feature type="region of interest" description="Disordered" evidence="1">
    <location>
        <begin position="1"/>
        <end position="24"/>
    </location>
</feature>
<accession>A0A6J6SFG4</accession>
<gene>
    <name evidence="2" type="ORF">UFOPK2602_02498</name>
</gene>